<dbReference type="SUPFAM" id="SSF53756">
    <property type="entry name" value="UDP-Glycosyltransferase/glycogen phosphorylase"/>
    <property type="match status" value="1"/>
</dbReference>
<keyword evidence="3" id="KW-1185">Reference proteome</keyword>
<dbReference type="GO" id="GO:0016757">
    <property type="term" value="F:glycosyltransferase activity"/>
    <property type="evidence" value="ECO:0007669"/>
    <property type="project" value="TreeGrafter"/>
</dbReference>
<reference evidence="2 3" key="1">
    <citation type="journal article" date="2013" name="Genome Biol. Evol.">
        <title>Genomes of Stigonematalean cyanobacteria (subsection V) and the evolution of oxygenic photosynthesis from prokaryotes to plastids.</title>
        <authorList>
            <person name="Dagan T."/>
            <person name="Roettger M."/>
            <person name="Stucken K."/>
            <person name="Landan G."/>
            <person name="Koch R."/>
            <person name="Major P."/>
            <person name="Gould S.B."/>
            <person name="Goremykin V.V."/>
            <person name="Rippka R."/>
            <person name="Tandeau de Marsac N."/>
            <person name="Gugger M."/>
            <person name="Lockhart P.J."/>
            <person name="Allen J.F."/>
            <person name="Brune I."/>
            <person name="Maus I."/>
            <person name="Puhler A."/>
            <person name="Martin W.F."/>
        </authorList>
    </citation>
    <scope>NUCLEOTIDE SEQUENCE [LARGE SCALE GENOMIC DNA]</scope>
    <source>
        <strain evidence="2 3">PCC 7110</strain>
    </source>
</reference>
<protein>
    <submittedName>
        <fullName evidence="2">Glycosyltransferase</fullName>
    </submittedName>
</protein>
<dbReference type="InterPro" id="IPR050194">
    <property type="entry name" value="Glycosyltransferase_grp1"/>
</dbReference>
<sequence length="368" mass="41500">MNRGGIETWLMEILRHIDRDRYRMDFLVHTTQPGAYDEEIRAMGCRIFPCLAPSRPWAYAVNFQRILREFGPYDIVHSHVHHFSGYVLRLAKYAGVPIRIAHTHTDTVSSEQRGGFYRRIYFHLMKSWINGFATVGLGSSYKALAAIFGSDCDRDLRWRVIDYGFDLTQFHGYIDSAQVRAELGIPADAFVIGHVGRFASVKNHTFILDIAAEVIQREPKMYLLLVGDGPLRPDIEQKAVELGLGDRVIFAGVRSDIPRLMRGAMDVFLFPSLYEGLGNVRLEAQAAGLPSVISDVVPEQGDIVLPLVKRVSLSLPAFLWAEMLLLHRDAVSRVSPSDAFAQMVDSQFNIKTAVKQLENTYLSQFIGL</sequence>
<dbReference type="PANTHER" id="PTHR45947">
    <property type="entry name" value="SULFOQUINOVOSYL TRANSFERASE SQD2"/>
    <property type="match status" value="1"/>
</dbReference>
<dbReference type="PANTHER" id="PTHR45947:SF3">
    <property type="entry name" value="SULFOQUINOVOSYL TRANSFERASE SQD2"/>
    <property type="match status" value="1"/>
</dbReference>
<dbReference type="AlphaFoldDB" id="A0A139WYS4"/>
<feature type="domain" description="Glycosyltransferase subfamily 4-like N-terminal" evidence="1">
    <location>
        <begin position="4"/>
        <end position="133"/>
    </location>
</feature>
<dbReference type="Gene3D" id="3.40.50.2000">
    <property type="entry name" value="Glycogen Phosphorylase B"/>
    <property type="match status" value="2"/>
</dbReference>
<dbReference type="Pfam" id="PF13692">
    <property type="entry name" value="Glyco_trans_1_4"/>
    <property type="match status" value="1"/>
</dbReference>
<organism evidence="2 3">
    <name type="scientific">Scytonema hofmannii PCC 7110</name>
    <dbReference type="NCBI Taxonomy" id="128403"/>
    <lineage>
        <taxon>Bacteria</taxon>
        <taxon>Bacillati</taxon>
        <taxon>Cyanobacteriota</taxon>
        <taxon>Cyanophyceae</taxon>
        <taxon>Nostocales</taxon>
        <taxon>Scytonemataceae</taxon>
        <taxon>Scytonema</taxon>
    </lineage>
</organism>
<accession>A0A139WYS4</accession>
<gene>
    <name evidence="2" type="ORF">WA1_46480</name>
</gene>
<comment type="caution">
    <text evidence="2">The sequence shown here is derived from an EMBL/GenBank/DDBJ whole genome shotgun (WGS) entry which is preliminary data.</text>
</comment>
<dbReference type="EMBL" id="ANNX02000047">
    <property type="protein sequence ID" value="KYC37522.1"/>
    <property type="molecule type" value="Genomic_DNA"/>
</dbReference>
<keyword evidence="2" id="KW-0808">Transferase</keyword>
<dbReference type="Proteomes" id="UP000076925">
    <property type="component" value="Unassembled WGS sequence"/>
</dbReference>
<evidence type="ECO:0000259" key="1">
    <source>
        <dbReference type="Pfam" id="PF13579"/>
    </source>
</evidence>
<name>A0A139WYS4_9CYAN</name>
<evidence type="ECO:0000313" key="2">
    <source>
        <dbReference type="EMBL" id="KYC37522.1"/>
    </source>
</evidence>
<dbReference type="InterPro" id="IPR028098">
    <property type="entry name" value="Glyco_trans_4-like_N"/>
</dbReference>
<dbReference type="Pfam" id="PF13579">
    <property type="entry name" value="Glyco_trans_4_4"/>
    <property type="match status" value="1"/>
</dbReference>
<dbReference type="STRING" id="128403.WA1_46480"/>
<evidence type="ECO:0000313" key="3">
    <source>
        <dbReference type="Proteomes" id="UP000076925"/>
    </source>
</evidence>
<proteinExistence type="predicted"/>